<feature type="domain" description="Glycosyl hydrolase family 13 catalytic" evidence="15">
    <location>
        <begin position="73"/>
        <end position="462"/>
    </location>
</feature>
<evidence type="ECO:0000313" key="17">
    <source>
        <dbReference type="Proteomes" id="UP001247620"/>
    </source>
</evidence>
<evidence type="ECO:0000256" key="2">
    <source>
        <dbReference type="ARBA" id="ARBA00005199"/>
    </source>
</evidence>
<dbReference type="Proteomes" id="UP001247620">
    <property type="component" value="Unassembled WGS sequence"/>
</dbReference>
<dbReference type="CDD" id="cd02853">
    <property type="entry name" value="E_set_MTHase_like_N"/>
    <property type="match status" value="1"/>
</dbReference>
<dbReference type="RefSeq" id="WP_310099470.1">
    <property type="nucleotide sequence ID" value="NZ_JAVDUU010000004.1"/>
</dbReference>
<keyword evidence="9 14" id="KW-0326">Glycosidase</keyword>
<evidence type="ECO:0000256" key="8">
    <source>
        <dbReference type="ARBA" id="ARBA00023277"/>
    </source>
</evidence>
<keyword evidence="6" id="KW-0963">Cytoplasm</keyword>
<sequence length="611" mass="69509">MINSTIAKRTLGVNFNASGHAEIFLWVPKAGNVAIRIERGEDIPLSKKARGYWHTVTDQLQPGMLYRVVIDGQSFPDIYSLSQPSGVHGASMTIKLNDHRWTDEHWNNLPLEEYLLYELHTGTYTAEGTFAGIEQRLDHLKALGITAIELMPVAQFPGTRNWGYDGVFPFAVQESYGGAAALQQLVNSCHHKGLAVVLDVVYNHVGPEGNYLSQYGPYFTDKYKTPWGDAINFDDAGCDEVRRFFIENALMWLRDFHIDALRLDAVHAIKDFSPKHILKELKEQVNLLMQATGQTHYLIIECDLNDHRYIDPLNAQGLGMDAQWNDEFHHALRVTAGEKKEGYYTDFDPISSLKESFEHAYVYHGQYSAQREKTFGTDPAENLGRQFVVFSQNHDQVGNRMLGERSSQLFSFEMQKLMAATVIISPFLPMLFMGEEYSESNPFLYFVSHTDPDLVEAVRKGRKAEFAAFHHGEDARDPQAEQTFHQSKLQWNKLEQEPYQTMFSYYQALISLRKTHPALGSTDRKALKVDFDDNKKTMTIIRQHDNKSVYCMLNFSAEQQSVSVPVKGRFRPLFNSASDQWNGPGSSTEDIETGSSLILQPESILILEEHV</sequence>
<proteinExistence type="inferred from homology"/>
<keyword evidence="8" id="KW-0119">Carbohydrate metabolism</keyword>
<dbReference type="NCBIfam" id="TIGR02402">
    <property type="entry name" value="trehalose_TreZ"/>
    <property type="match status" value="1"/>
</dbReference>
<dbReference type="PIRSF" id="PIRSF006337">
    <property type="entry name" value="Trehalose_TreZ"/>
    <property type="match status" value="1"/>
</dbReference>
<evidence type="ECO:0000256" key="6">
    <source>
        <dbReference type="ARBA" id="ARBA00022490"/>
    </source>
</evidence>
<comment type="caution">
    <text evidence="16">The sequence shown here is derived from an EMBL/GenBank/DDBJ whole genome shotgun (WGS) entry which is preliminary data.</text>
</comment>
<dbReference type="PANTHER" id="PTHR43651">
    <property type="entry name" value="1,4-ALPHA-GLUCAN-BRANCHING ENZYME"/>
    <property type="match status" value="1"/>
</dbReference>
<dbReference type="Pfam" id="PF00128">
    <property type="entry name" value="Alpha-amylase"/>
    <property type="match status" value="1"/>
</dbReference>
<organism evidence="16 17">
    <name type="scientific">Mucilaginibacter pocheonensis</name>
    <dbReference type="NCBI Taxonomy" id="398050"/>
    <lineage>
        <taxon>Bacteria</taxon>
        <taxon>Pseudomonadati</taxon>
        <taxon>Bacteroidota</taxon>
        <taxon>Sphingobacteriia</taxon>
        <taxon>Sphingobacteriales</taxon>
        <taxon>Sphingobacteriaceae</taxon>
        <taxon>Mucilaginibacter</taxon>
    </lineage>
</organism>
<dbReference type="SUPFAM" id="SSF51445">
    <property type="entry name" value="(Trans)glycosidases"/>
    <property type="match status" value="1"/>
</dbReference>
<reference evidence="16 17" key="1">
    <citation type="submission" date="2023-07" db="EMBL/GenBank/DDBJ databases">
        <title>Sorghum-associated microbial communities from plants grown in Nebraska, USA.</title>
        <authorList>
            <person name="Schachtman D."/>
        </authorList>
    </citation>
    <scope>NUCLEOTIDE SEQUENCE [LARGE SCALE GENOMIC DNA]</scope>
    <source>
        <strain evidence="16 17">3262</strain>
    </source>
</reference>
<dbReference type="Gene3D" id="3.20.20.80">
    <property type="entry name" value="Glycosidases"/>
    <property type="match status" value="1"/>
</dbReference>
<dbReference type="InterPro" id="IPR044901">
    <property type="entry name" value="Trehalose_TreZ_E-set_sf"/>
</dbReference>
<evidence type="ECO:0000256" key="1">
    <source>
        <dbReference type="ARBA" id="ARBA00004496"/>
    </source>
</evidence>
<dbReference type="InterPro" id="IPR017853">
    <property type="entry name" value="GH"/>
</dbReference>
<dbReference type="InterPro" id="IPR012768">
    <property type="entry name" value="Trehalose_TreZ"/>
</dbReference>
<dbReference type="CDD" id="cd11325">
    <property type="entry name" value="AmyAc_GTHase"/>
    <property type="match status" value="1"/>
</dbReference>
<evidence type="ECO:0000256" key="7">
    <source>
        <dbReference type="ARBA" id="ARBA00022801"/>
    </source>
</evidence>
<gene>
    <name evidence="16" type="ORF">J2W55_003929</name>
</gene>
<comment type="catalytic activity">
    <reaction evidence="12 14">
        <text>hydrolysis of (1-&gt;4)-alpha-D-glucosidic linkage in 4-alpha-D-[(1-&gt;4)-alpha-D-glucanosyl]n trehalose to yield trehalose and (1-&gt;4)-alpha-D-glucan.</text>
        <dbReference type="EC" id="3.2.1.141"/>
    </reaction>
</comment>
<dbReference type="PANTHER" id="PTHR43651:SF11">
    <property type="entry name" value="MALTO-OLIGOSYLTREHALOSE TREHALOHYDROLASE"/>
    <property type="match status" value="1"/>
</dbReference>
<keyword evidence="17" id="KW-1185">Reference proteome</keyword>
<evidence type="ECO:0000313" key="16">
    <source>
        <dbReference type="EMBL" id="MDR6944069.1"/>
    </source>
</evidence>
<comment type="subcellular location">
    <subcellularLocation>
        <location evidence="1">Cytoplasm</location>
    </subcellularLocation>
</comment>
<dbReference type="Gene3D" id="2.60.40.10">
    <property type="entry name" value="Immunoglobulins"/>
    <property type="match status" value="1"/>
</dbReference>
<accession>A0ABU1TFH3</accession>
<comment type="pathway">
    <text evidence="2 14">Glycan biosynthesis; trehalose biosynthesis.</text>
</comment>
<keyword evidence="7 14" id="KW-0378">Hydrolase</keyword>
<evidence type="ECO:0000256" key="12">
    <source>
        <dbReference type="ARBA" id="ARBA00034013"/>
    </source>
</evidence>
<evidence type="ECO:0000259" key="15">
    <source>
        <dbReference type="SMART" id="SM00642"/>
    </source>
</evidence>
<evidence type="ECO:0000256" key="10">
    <source>
        <dbReference type="ARBA" id="ARBA00032057"/>
    </source>
</evidence>
<evidence type="ECO:0000256" key="14">
    <source>
        <dbReference type="PIRNR" id="PIRNR006337"/>
    </source>
</evidence>
<dbReference type="SUPFAM" id="SSF81296">
    <property type="entry name" value="E set domains"/>
    <property type="match status" value="1"/>
</dbReference>
<comment type="similarity">
    <text evidence="3 14">Belongs to the glycosyl hydrolase 13 family.</text>
</comment>
<dbReference type="InterPro" id="IPR014756">
    <property type="entry name" value="Ig_E-set"/>
</dbReference>
<dbReference type="GO" id="GO:0033942">
    <property type="term" value="F:4-alpha-D-(1-&gt;4)-alpha-D-glucanotrehalose trehalohydrolase activity"/>
    <property type="evidence" value="ECO:0007669"/>
    <property type="project" value="UniProtKB-EC"/>
</dbReference>
<dbReference type="SMART" id="SM00642">
    <property type="entry name" value="Aamy"/>
    <property type="match status" value="1"/>
</dbReference>
<dbReference type="InterPro" id="IPR013783">
    <property type="entry name" value="Ig-like_fold"/>
</dbReference>
<evidence type="ECO:0000256" key="9">
    <source>
        <dbReference type="ARBA" id="ARBA00023295"/>
    </source>
</evidence>
<evidence type="ECO:0000256" key="4">
    <source>
        <dbReference type="ARBA" id="ARBA00012268"/>
    </source>
</evidence>
<name>A0ABU1TFH3_9SPHI</name>
<evidence type="ECO:0000256" key="5">
    <source>
        <dbReference type="ARBA" id="ARBA00015938"/>
    </source>
</evidence>
<dbReference type="EMBL" id="JAVDUU010000004">
    <property type="protein sequence ID" value="MDR6944069.1"/>
    <property type="molecule type" value="Genomic_DNA"/>
</dbReference>
<evidence type="ECO:0000256" key="11">
    <source>
        <dbReference type="ARBA" id="ARBA00033284"/>
    </source>
</evidence>
<evidence type="ECO:0000256" key="3">
    <source>
        <dbReference type="ARBA" id="ARBA00008061"/>
    </source>
</evidence>
<protein>
    <recommendedName>
        <fullName evidence="5 13">Malto-oligosyltrehalose trehalohydrolase</fullName>
        <shortName evidence="14">MTHase</shortName>
        <ecNumber evidence="4 13">3.2.1.141</ecNumber>
    </recommendedName>
    <alternativeName>
        <fullName evidence="11 14">4-alpha-D-((1-&gt;4)-alpha-D-glucano)trehalose trehalohydrolase</fullName>
    </alternativeName>
    <alternativeName>
        <fullName evidence="10 14">Maltooligosyl trehalose trehalohydrolase</fullName>
    </alternativeName>
</protein>
<dbReference type="Gene3D" id="1.10.10.760">
    <property type="entry name" value="E-set domains of sugar-utilizing enzymes"/>
    <property type="match status" value="1"/>
</dbReference>
<dbReference type="InterPro" id="IPR006047">
    <property type="entry name" value="GH13_cat_dom"/>
</dbReference>
<dbReference type="EC" id="3.2.1.141" evidence="4 13"/>
<evidence type="ECO:0000256" key="13">
    <source>
        <dbReference type="NCBIfam" id="TIGR02402"/>
    </source>
</evidence>